<sequence>MAALTGAGVGGNPSAGAGAVSTTTWNTRETGGGAASSPGLGGGPMTGATANDVRLTAIFGFPGLLKISNYHG</sequence>
<name>A0AA39DFJ3_VITRO</name>
<keyword evidence="3" id="KW-1185">Reference proteome</keyword>
<reference evidence="2 3" key="1">
    <citation type="journal article" date="2023" name="BMC Biotechnol.">
        <title>Vitis rotundifolia cv Carlos genome sequencing.</title>
        <authorList>
            <person name="Huff M."/>
            <person name="Hulse-Kemp A."/>
            <person name="Scheffler B."/>
            <person name="Youngblood R."/>
            <person name="Simpson S."/>
            <person name="Babiker E."/>
            <person name="Staton M."/>
        </authorList>
    </citation>
    <scope>NUCLEOTIDE SEQUENCE [LARGE SCALE GENOMIC DNA]</scope>
    <source>
        <tissue evidence="2">Leaf</tissue>
    </source>
</reference>
<dbReference type="EMBL" id="JARBHA010000014">
    <property type="protein sequence ID" value="KAJ9683033.1"/>
    <property type="molecule type" value="Genomic_DNA"/>
</dbReference>
<feature type="compositionally biased region" description="Gly residues" evidence="1">
    <location>
        <begin position="30"/>
        <end position="45"/>
    </location>
</feature>
<proteinExistence type="predicted"/>
<organism evidence="2 3">
    <name type="scientific">Vitis rotundifolia</name>
    <name type="common">Muscadine grape</name>
    <dbReference type="NCBI Taxonomy" id="103349"/>
    <lineage>
        <taxon>Eukaryota</taxon>
        <taxon>Viridiplantae</taxon>
        <taxon>Streptophyta</taxon>
        <taxon>Embryophyta</taxon>
        <taxon>Tracheophyta</taxon>
        <taxon>Spermatophyta</taxon>
        <taxon>Magnoliopsida</taxon>
        <taxon>eudicotyledons</taxon>
        <taxon>Gunneridae</taxon>
        <taxon>Pentapetalae</taxon>
        <taxon>rosids</taxon>
        <taxon>Vitales</taxon>
        <taxon>Vitaceae</taxon>
        <taxon>Viteae</taxon>
        <taxon>Vitis</taxon>
    </lineage>
</organism>
<dbReference type="Proteomes" id="UP001168098">
    <property type="component" value="Unassembled WGS sequence"/>
</dbReference>
<gene>
    <name evidence="2" type="ORF">PVL29_018853</name>
</gene>
<comment type="caution">
    <text evidence="2">The sequence shown here is derived from an EMBL/GenBank/DDBJ whole genome shotgun (WGS) entry which is preliminary data.</text>
</comment>
<evidence type="ECO:0000256" key="1">
    <source>
        <dbReference type="SAM" id="MobiDB-lite"/>
    </source>
</evidence>
<feature type="region of interest" description="Disordered" evidence="1">
    <location>
        <begin position="1"/>
        <end position="45"/>
    </location>
</feature>
<dbReference type="AlphaFoldDB" id="A0AA39DFJ3"/>
<feature type="compositionally biased region" description="Polar residues" evidence="1">
    <location>
        <begin position="20"/>
        <end position="29"/>
    </location>
</feature>
<protein>
    <submittedName>
        <fullName evidence="2">Uncharacterized protein</fullName>
    </submittedName>
</protein>
<evidence type="ECO:0000313" key="2">
    <source>
        <dbReference type="EMBL" id="KAJ9683033.1"/>
    </source>
</evidence>
<evidence type="ECO:0000313" key="3">
    <source>
        <dbReference type="Proteomes" id="UP001168098"/>
    </source>
</evidence>
<accession>A0AA39DFJ3</accession>